<feature type="compositionally biased region" description="Polar residues" evidence="1">
    <location>
        <begin position="412"/>
        <end position="421"/>
    </location>
</feature>
<feature type="compositionally biased region" description="Basic residues" evidence="1">
    <location>
        <begin position="50"/>
        <end position="62"/>
    </location>
</feature>
<feature type="compositionally biased region" description="Basic and acidic residues" evidence="1">
    <location>
        <begin position="825"/>
        <end position="841"/>
    </location>
</feature>
<feature type="compositionally biased region" description="Low complexity" evidence="1">
    <location>
        <begin position="351"/>
        <end position="361"/>
    </location>
</feature>
<feature type="compositionally biased region" description="Basic and acidic residues" evidence="1">
    <location>
        <begin position="670"/>
        <end position="681"/>
    </location>
</feature>
<feature type="compositionally biased region" description="Polar residues" evidence="1">
    <location>
        <begin position="536"/>
        <end position="545"/>
    </location>
</feature>
<feature type="compositionally biased region" description="Basic and acidic residues" evidence="1">
    <location>
        <begin position="736"/>
        <end position="777"/>
    </location>
</feature>
<feature type="compositionally biased region" description="Polar residues" evidence="1">
    <location>
        <begin position="190"/>
        <end position="204"/>
    </location>
</feature>
<dbReference type="STRING" id="180088.A0A1J8Q550"/>
<dbReference type="OrthoDB" id="3231532at2759"/>
<organism evidence="2 3">
    <name type="scientific">Rhizopogon vesiculosus</name>
    <dbReference type="NCBI Taxonomy" id="180088"/>
    <lineage>
        <taxon>Eukaryota</taxon>
        <taxon>Fungi</taxon>
        <taxon>Dikarya</taxon>
        <taxon>Basidiomycota</taxon>
        <taxon>Agaricomycotina</taxon>
        <taxon>Agaricomycetes</taxon>
        <taxon>Agaricomycetidae</taxon>
        <taxon>Boletales</taxon>
        <taxon>Suillineae</taxon>
        <taxon>Rhizopogonaceae</taxon>
        <taxon>Rhizopogon</taxon>
    </lineage>
</organism>
<feature type="non-terminal residue" evidence="2">
    <location>
        <position position="1"/>
    </location>
</feature>
<keyword evidence="3" id="KW-1185">Reference proteome</keyword>
<proteinExistence type="predicted"/>
<feature type="region of interest" description="Disordered" evidence="1">
    <location>
        <begin position="659"/>
        <end position="874"/>
    </location>
</feature>
<reference evidence="2 3" key="1">
    <citation type="submission" date="2016-03" db="EMBL/GenBank/DDBJ databases">
        <title>Comparative genomics of the ectomycorrhizal sister species Rhizopogon vinicolor and Rhizopogon vesiculosus (Basidiomycota: Boletales) reveals a divergence of the mating type B locus.</title>
        <authorList>
            <person name="Mujic A.B."/>
            <person name="Kuo A."/>
            <person name="Tritt A."/>
            <person name="Lipzen A."/>
            <person name="Chen C."/>
            <person name="Johnson J."/>
            <person name="Sharma A."/>
            <person name="Barry K."/>
            <person name="Grigoriev I.V."/>
            <person name="Spatafora J.W."/>
        </authorList>
    </citation>
    <scope>NUCLEOTIDE SEQUENCE [LARGE SCALE GENOMIC DNA]</scope>
    <source>
        <strain evidence="2 3">AM-OR11-056</strain>
    </source>
</reference>
<dbReference type="AlphaFoldDB" id="A0A1J8Q550"/>
<name>A0A1J8Q550_9AGAM</name>
<feature type="compositionally biased region" description="Low complexity" evidence="1">
    <location>
        <begin position="553"/>
        <end position="566"/>
    </location>
</feature>
<feature type="region of interest" description="Disordered" evidence="1">
    <location>
        <begin position="160"/>
        <end position="369"/>
    </location>
</feature>
<sequence length="1047" mass="115430">PWRVQPVPFSKVFSSRLKKRVSQGAGVFDRPHVARNHELEQRSHMQPQRKLSRKSLWHRKSTKTQQPPPTSTPTQEDIMDSKANDTSDEELDLLSPSMSRSIIPDPLRELPTWYKKESDMAAANISSFRIKYPLHNPVGPKWYRNHHLIPPALLNPGNRPPSVFSPSFPPMAPSLHDRSQDSTRLPGPSRTPSATTLQTPSSSLPELAGKPRSRKTSQDNADLLDASDPWGTHWHHQSPYDTTPRSRSRLSSMNTAPTPTRRKTVTPSPLSQSTSALNPQPPEPTVTRKLSKHRKPVLGNLFGSHDKGTDSSSKSILPQRASTIAGSSLQVLNSSAPRNSTLSPTSVPQNASTAALSTHSSTTKERRTSVLGRLVRKFSILKKSTQDAGPTISERDDELHEGASSSEPRRSFVSQRQTSPEKPSMEKKHSDPSKRVPPPRIDLEPVSNVTGRGPSAELEREINDHRSSISYEVPFSPGKLTIANPDAPSSGGTTPIRLSMALPPEGSSMPQPDLKHQFVDTPQSQPVQSRHEQKESTYPASNGKTSPVKRVTPAAASSSSPSVLRSVPPQLPNIQSQPFFPSFPAPSVSIATAPATTEIRMLHAFSIATSAITSTSNDSPLSNASVLVNPPTPYDYDTNELQLHPDLPTDVPKVAQIERVPNKASSRENSPVKKSDGEVVRVAKSNSTTSRKTETFRLMRNPSDKAPSSGETITAEGEHWTVVNSSDAPRRRRTREKVEKNERVERVEKRSSTKDRESRREQRRQEKAVQEAAENHRRATSQGRTKQAQVEVIDSSSARPSRSRSFDTTPRSSVVQPMVFTLHTEPPRHRKSDDRPRDSHHSKPTRPSPVSGIAHVERLPSTATRPTSEMTSTADINALRAREAWEMDRLWKGRSMYHAHPEANVIASPSSTRNSRHVNAEFIVDAPGHGSSHTSYLVQPLQAHPMPASVFYANMPSAPPPIIYTASSPYGQAPQGGHQPSYRSLPNSFTFPSTENPSGDSTTRPNPLPRPPRQSTYQPVHLPVLSDRGSGPVSEYWTNKYPPVPSH</sequence>
<feature type="compositionally biased region" description="Polar residues" evidence="1">
    <location>
        <begin position="806"/>
        <end position="815"/>
    </location>
</feature>
<feature type="region of interest" description="Disordered" evidence="1">
    <location>
        <begin position="966"/>
        <end position="1047"/>
    </location>
</feature>
<feature type="region of interest" description="Disordered" evidence="1">
    <location>
        <begin position="20"/>
        <end position="90"/>
    </location>
</feature>
<feature type="compositionally biased region" description="Basic and acidic residues" evidence="1">
    <location>
        <begin position="457"/>
        <end position="467"/>
    </location>
</feature>
<comment type="caution">
    <text evidence="2">The sequence shown here is derived from an EMBL/GenBank/DDBJ whole genome shotgun (WGS) entry which is preliminary data.</text>
</comment>
<feature type="compositionally biased region" description="Polar residues" evidence="1">
    <location>
        <begin position="981"/>
        <end position="1003"/>
    </location>
</feature>
<feature type="compositionally biased region" description="Basic and acidic residues" evidence="1">
    <location>
        <begin position="29"/>
        <end position="43"/>
    </location>
</feature>
<accession>A0A1J8Q550</accession>
<dbReference type="Proteomes" id="UP000183567">
    <property type="component" value="Unassembled WGS sequence"/>
</dbReference>
<evidence type="ECO:0000313" key="3">
    <source>
        <dbReference type="Proteomes" id="UP000183567"/>
    </source>
</evidence>
<feature type="compositionally biased region" description="Polar residues" evidence="1">
    <location>
        <begin position="239"/>
        <end position="258"/>
    </location>
</feature>
<evidence type="ECO:0000313" key="2">
    <source>
        <dbReference type="EMBL" id="OJA16157.1"/>
    </source>
</evidence>
<evidence type="ECO:0000256" key="1">
    <source>
        <dbReference type="SAM" id="MobiDB-lite"/>
    </source>
</evidence>
<dbReference type="EMBL" id="LVVM01002679">
    <property type="protein sequence ID" value="OJA16157.1"/>
    <property type="molecule type" value="Genomic_DNA"/>
</dbReference>
<feature type="compositionally biased region" description="Basic and acidic residues" evidence="1">
    <location>
        <begin position="423"/>
        <end position="434"/>
    </location>
</feature>
<feature type="region of interest" description="Disordered" evidence="1">
    <location>
        <begin position="382"/>
        <end position="566"/>
    </location>
</feature>
<protein>
    <submittedName>
        <fullName evidence="2">Uncharacterized protein</fullName>
    </submittedName>
</protein>
<feature type="compositionally biased region" description="Polar residues" evidence="1">
    <location>
        <begin position="265"/>
        <end position="278"/>
    </location>
</feature>
<feature type="compositionally biased region" description="Polar residues" evidence="1">
    <location>
        <begin position="861"/>
        <end position="874"/>
    </location>
</feature>
<feature type="compositionally biased region" description="Polar residues" evidence="1">
    <location>
        <begin position="310"/>
        <end position="350"/>
    </location>
</feature>
<gene>
    <name evidence="2" type="ORF">AZE42_00027</name>
</gene>